<dbReference type="AlphaFoldDB" id="A0A117L2P2"/>
<comment type="caution">
    <text evidence="1">The sequence shown here is derived from an EMBL/GenBank/DDBJ whole genome shotgun (WGS) entry which is preliminary data.</text>
</comment>
<reference evidence="1 2" key="1">
    <citation type="journal article" date="2015" name="MBio">
        <title>Genome-Resolved Metagenomic Analysis Reveals Roles for Candidate Phyla and Other Microbial Community Members in Biogeochemical Transformations in Oil Reservoirs.</title>
        <authorList>
            <person name="Hu P."/>
            <person name="Tom L."/>
            <person name="Singh A."/>
            <person name="Thomas B.C."/>
            <person name="Baker B.J."/>
            <person name="Piceno Y.M."/>
            <person name="Andersen G.L."/>
            <person name="Banfield J.F."/>
        </authorList>
    </citation>
    <scope>NUCLEOTIDE SEQUENCE [LARGE SCALE GENOMIC DNA]</scope>
    <source>
        <strain evidence="1">46_26</strain>
    </source>
</reference>
<evidence type="ECO:0000313" key="2">
    <source>
        <dbReference type="Proteomes" id="UP000058636"/>
    </source>
</evidence>
<evidence type="ECO:0000313" key="1">
    <source>
        <dbReference type="EMBL" id="KUK22734.1"/>
    </source>
</evidence>
<sequence>MEKIVNLELVSIERFVKICEFLGVEPDTDVTIFEFSTLEEYSRITGMPYHIGAIYQDGIIYTQPFETLRRKGCLEDVFIHELLHHVLEKYFDLPEWVEEGMILLLLGVKPEEVYGYHRDCLLRIMKVVRYEEIPDFVDRYRRSSVEHR</sequence>
<organism evidence="1 2">
    <name type="scientific">Thermotoga petrophila</name>
    <dbReference type="NCBI Taxonomy" id="93929"/>
    <lineage>
        <taxon>Bacteria</taxon>
        <taxon>Thermotogati</taxon>
        <taxon>Thermotogota</taxon>
        <taxon>Thermotogae</taxon>
        <taxon>Thermotogales</taxon>
        <taxon>Thermotogaceae</taxon>
        <taxon>Thermotoga</taxon>
    </lineage>
</organism>
<proteinExistence type="predicted"/>
<gene>
    <name evidence="1" type="ORF">XD57_1167</name>
</gene>
<dbReference type="EMBL" id="LGFG01000101">
    <property type="protein sequence ID" value="KUK22734.1"/>
    <property type="molecule type" value="Genomic_DNA"/>
</dbReference>
<name>A0A117L2P2_9THEM</name>
<protein>
    <submittedName>
        <fullName evidence="1">Uncharacterized protein</fullName>
    </submittedName>
</protein>
<accession>A0A117L2P2</accession>
<dbReference type="Proteomes" id="UP000058636">
    <property type="component" value="Unassembled WGS sequence"/>
</dbReference>